<comment type="subcellular location">
    <subcellularLocation>
        <location evidence="1">Endomembrane system</location>
        <topology evidence="1">Multi-pass membrane protein</topology>
    </subcellularLocation>
</comment>
<dbReference type="EMBL" id="JABTTQ020000220">
    <property type="protein sequence ID" value="KAK6140958.1"/>
    <property type="molecule type" value="Genomic_DNA"/>
</dbReference>
<organism evidence="9 10">
    <name type="scientific">Rehmannia glutinosa</name>
    <name type="common">Chinese foxglove</name>
    <dbReference type="NCBI Taxonomy" id="99300"/>
    <lineage>
        <taxon>Eukaryota</taxon>
        <taxon>Viridiplantae</taxon>
        <taxon>Streptophyta</taxon>
        <taxon>Embryophyta</taxon>
        <taxon>Tracheophyta</taxon>
        <taxon>Spermatophyta</taxon>
        <taxon>Magnoliopsida</taxon>
        <taxon>eudicotyledons</taxon>
        <taxon>Gunneridae</taxon>
        <taxon>Pentapetalae</taxon>
        <taxon>asterids</taxon>
        <taxon>lamiids</taxon>
        <taxon>Lamiales</taxon>
        <taxon>Orobanchaceae</taxon>
        <taxon>Rehmannieae</taxon>
        <taxon>Rehmannia</taxon>
    </lineage>
</organism>
<dbReference type="Proteomes" id="UP001318860">
    <property type="component" value="Unassembled WGS sequence"/>
</dbReference>
<evidence type="ECO:0000256" key="8">
    <source>
        <dbReference type="SAM" id="Phobius"/>
    </source>
</evidence>
<evidence type="ECO:0000256" key="2">
    <source>
        <dbReference type="ARBA" id="ARBA00022676"/>
    </source>
</evidence>
<dbReference type="PANTHER" id="PTHR13301">
    <property type="entry name" value="X-BOX TRANSCRIPTION FACTOR-RELATED"/>
    <property type="match status" value="1"/>
</dbReference>
<evidence type="ECO:0000256" key="1">
    <source>
        <dbReference type="ARBA" id="ARBA00004127"/>
    </source>
</evidence>
<evidence type="ECO:0000313" key="10">
    <source>
        <dbReference type="Proteomes" id="UP001318860"/>
    </source>
</evidence>
<keyword evidence="6 8" id="KW-0472">Membrane</keyword>
<keyword evidence="4 8" id="KW-0812">Transmembrane</keyword>
<protein>
    <recommendedName>
        <fullName evidence="11">Cellulose synthase-like protein</fullName>
    </recommendedName>
</protein>
<accession>A0ABR0W2J2</accession>
<dbReference type="Gene3D" id="3.90.550.10">
    <property type="entry name" value="Spore Coat Polysaccharide Biosynthesis Protein SpsA, Chain A"/>
    <property type="match status" value="1"/>
</dbReference>
<dbReference type="InterPro" id="IPR029044">
    <property type="entry name" value="Nucleotide-diphossugar_trans"/>
</dbReference>
<keyword evidence="5 8" id="KW-1133">Transmembrane helix</keyword>
<evidence type="ECO:0000313" key="9">
    <source>
        <dbReference type="EMBL" id="KAK6140958.1"/>
    </source>
</evidence>
<keyword evidence="7" id="KW-0961">Cell wall biogenesis/degradation</keyword>
<gene>
    <name evidence="9" type="ORF">DH2020_025300</name>
</gene>
<evidence type="ECO:0000256" key="5">
    <source>
        <dbReference type="ARBA" id="ARBA00022989"/>
    </source>
</evidence>
<evidence type="ECO:0000256" key="4">
    <source>
        <dbReference type="ARBA" id="ARBA00022692"/>
    </source>
</evidence>
<keyword evidence="3" id="KW-0808">Transferase</keyword>
<comment type="caution">
    <text evidence="9">The sequence shown here is derived from an EMBL/GenBank/DDBJ whole genome shotgun (WGS) entry which is preliminary data.</text>
</comment>
<sequence length="219" mass="24527">MKSSTAKLPFHSSSRLLPRRILNRVFALIYSAAISALFYHHGRTLLRTTTTATFLSFCTSLTMLTSDIILAFMWLNSQAFRLNPVSAQPFPENLQQVLNRPEDFPALDVFICTADPSKEPPMTVAATALSAMAYDYPAEKLSVYVSDDGGSELTLFALMEASKFGKEWLPFCRENRVMERCPEAYFGSGFPICNSETQKIKRHRDLFQGRGLGSSLCND</sequence>
<keyword evidence="2" id="KW-0328">Glycosyltransferase</keyword>
<evidence type="ECO:0008006" key="11">
    <source>
        <dbReference type="Google" id="ProtNLM"/>
    </source>
</evidence>
<dbReference type="Pfam" id="PF03552">
    <property type="entry name" value="Cellulose_synt"/>
    <property type="match status" value="1"/>
</dbReference>
<proteinExistence type="predicted"/>
<feature type="transmembrane region" description="Helical" evidence="8">
    <location>
        <begin position="21"/>
        <end position="40"/>
    </location>
</feature>
<dbReference type="InterPro" id="IPR005150">
    <property type="entry name" value="Cellulose_synth"/>
</dbReference>
<evidence type="ECO:0000256" key="6">
    <source>
        <dbReference type="ARBA" id="ARBA00023136"/>
    </source>
</evidence>
<evidence type="ECO:0000256" key="3">
    <source>
        <dbReference type="ARBA" id="ARBA00022679"/>
    </source>
</evidence>
<reference evidence="9 10" key="1">
    <citation type="journal article" date="2021" name="Comput. Struct. Biotechnol. J.">
        <title>De novo genome assembly of the potent medicinal plant Rehmannia glutinosa using nanopore technology.</title>
        <authorList>
            <person name="Ma L."/>
            <person name="Dong C."/>
            <person name="Song C."/>
            <person name="Wang X."/>
            <person name="Zheng X."/>
            <person name="Niu Y."/>
            <person name="Chen S."/>
            <person name="Feng W."/>
        </authorList>
    </citation>
    <scope>NUCLEOTIDE SEQUENCE [LARGE SCALE GENOMIC DNA]</scope>
    <source>
        <strain evidence="9">DH-2019</strain>
    </source>
</reference>
<name>A0ABR0W2J2_REHGL</name>
<keyword evidence="10" id="KW-1185">Reference proteome</keyword>
<feature type="transmembrane region" description="Helical" evidence="8">
    <location>
        <begin position="52"/>
        <end position="75"/>
    </location>
</feature>
<evidence type="ECO:0000256" key="7">
    <source>
        <dbReference type="ARBA" id="ARBA00023316"/>
    </source>
</evidence>